<evidence type="ECO:0000259" key="8">
    <source>
        <dbReference type="Pfam" id="PF01850"/>
    </source>
</evidence>
<dbReference type="RefSeq" id="WP_079557750.1">
    <property type="nucleotide sequence ID" value="NZ_CP021904.1"/>
</dbReference>
<dbReference type="AlphaFoldDB" id="A0A1T5H0I3"/>
<keyword evidence="9" id="KW-0255">Endonuclease</keyword>
<dbReference type="Pfam" id="PF01850">
    <property type="entry name" value="PIN"/>
    <property type="match status" value="1"/>
</dbReference>
<gene>
    <name evidence="9" type="ORF">SAMN03080601_02015</name>
</gene>
<dbReference type="InterPro" id="IPR002716">
    <property type="entry name" value="PIN_dom"/>
</dbReference>
<dbReference type="GO" id="GO:0016787">
    <property type="term" value="F:hydrolase activity"/>
    <property type="evidence" value="ECO:0007669"/>
    <property type="project" value="UniProtKB-KW"/>
</dbReference>
<name>A0A1T5H0I3_9BACT</name>
<dbReference type="SUPFAM" id="SSF88723">
    <property type="entry name" value="PIN domain-like"/>
    <property type="match status" value="1"/>
</dbReference>
<dbReference type="PANTHER" id="PTHR33653:SF1">
    <property type="entry name" value="RIBONUCLEASE VAPC2"/>
    <property type="match status" value="1"/>
</dbReference>
<organism evidence="9 10">
    <name type="scientific">Alkalitalea saponilacus</name>
    <dbReference type="NCBI Taxonomy" id="889453"/>
    <lineage>
        <taxon>Bacteria</taxon>
        <taxon>Pseudomonadati</taxon>
        <taxon>Bacteroidota</taxon>
        <taxon>Bacteroidia</taxon>
        <taxon>Marinilabiliales</taxon>
        <taxon>Marinilabiliaceae</taxon>
        <taxon>Alkalitalea</taxon>
    </lineage>
</organism>
<evidence type="ECO:0000313" key="10">
    <source>
        <dbReference type="Proteomes" id="UP000191055"/>
    </source>
</evidence>
<proteinExistence type="inferred from homology"/>
<keyword evidence="3" id="KW-0540">Nuclease</keyword>
<evidence type="ECO:0000256" key="4">
    <source>
        <dbReference type="ARBA" id="ARBA00022723"/>
    </source>
</evidence>
<comment type="cofactor">
    <cofactor evidence="1">
        <name>Mg(2+)</name>
        <dbReference type="ChEBI" id="CHEBI:18420"/>
    </cofactor>
</comment>
<evidence type="ECO:0000256" key="1">
    <source>
        <dbReference type="ARBA" id="ARBA00001946"/>
    </source>
</evidence>
<keyword evidence="4" id="KW-0479">Metal-binding</keyword>
<dbReference type="PANTHER" id="PTHR33653">
    <property type="entry name" value="RIBONUCLEASE VAPC2"/>
    <property type="match status" value="1"/>
</dbReference>
<keyword evidence="10" id="KW-1185">Reference proteome</keyword>
<sequence length="185" mass="21225">MNRALIDTDILSYYLKGDTDVVRNFEKYLDCYDILEISIITYYEIISGLHAKSAFKQLSVFEEFVSENFVLPLTEESAKLSAEIYANLRQSGKTLDDIDLLIAGIAIENEMILVTNNDNHFGRVPGLQCENWKKNQVLVKHIISEHDQQSIIELFRIHQQFTPTDPQRGMLLRRGEILSYAAQAP</sequence>
<reference evidence="9 10" key="1">
    <citation type="submission" date="2017-02" db="EMBL/GenBank/DDBJ databases">
        <authorList>
            <person name="Peterson S.W."/>
        </authorList>
    </citation>
    <scope>NUCLEOTIDE SEQUENCE [LARGE SCALE GENOMIC DNA]</scope>
    <source>
        <strain evidence="9 10">DSM 24412</strain>
    </source>
</reference>
<dbReference type="CDD" id="cd18744">
    <property type="entry name" value="PIN_VapC4-5_FitB-like"/>
    <property type="match status" value="1"/>
</dbReference>
<dbReference type="InterPro" id="IPR050556">
    <property type="entry name" value="Type_II_TA_system_RNase"/>
</dbReference>
<evidence type="ECO:0000256" key="3">
    <source>
        <dbReference type="ARBA" id="ARBA00022722"/>
    </source>
</evidence>
<dbReference type="OrthoDB" id="9796690at2"/>
<dbReference type="InterPro" id="IPR029060">
    <property type="entry name" value="PIN-like_dom_sf"/>
</dbReference>
<evidence type="ECO:0000256" key="6">
    <source>
        <dbReference type="ARBA" id="ARBA00022842"/>
    </source>
</evidence>
<dbReference type="EMBL" id="FUYV01000011">
    <property type="protein sequence ID" value="SKC14213.1"/>
    <property type="molecule type" value="Genomic_DNA"/>
</dbReference>
<keyword evidence="2" id="KW-1277">Toxin-antitoxin system</keyword>
<dbReference type="GO" id="GO:0046872">
    <property type="term" value="F:metal ion binding"/>
    <property type="evidence" value="ECO:0007669"/>
    <property type="project" value="UniProtKB-KW"/>
</dbReference>
<evidence type="ECO:0000256" key="5">
    <source>
        <dbReference type="ARBA" id="ARBA00022801"/>
    </source>
</evidence>
<accession>A0A1T5H0I3</accession>
<comment type="similarity">
    <text evidence="7">Belongs to the PINc/VapC protein family.</text>
</comment>
<dbReference type="KEGG" id="asx:CDL62_18245"/>
<evidence type="ECO:0000256" key="7">
    <source>
        <dbReference type="ARBA" id="ARBA00038093"/>
    </source>
</evidence>
<dbReference type="STRING" id="889453.SAMN03080601_02015"/>
<keyword evidence="6" id="KW-0460">Magnesium</keyword>
<evidence type="ECO:0000313" key="9">
    <source>
        <dbReference type="EMBL" id="SKC14213.1"/>
    </source>
</evidence>
<dbReference type="Proteomes" id="UP000191055">
    <property type="component" value="Unassembled WGS sequence"/>
</dbReference>
<dbReference type="GO" id="GO:0004519">
    <property type="term" value="F:endonuclease activity"/>
    <property type="evidence" value="ECO:0007669"/>
    <property type="project" value="UniProtKB-KW"/>
</dbReference>
<feature type="domain" description="PIN" evidence="8">
    <location>
        <begin position="5"/>
        <end position="126"/>
    </location>
</feature>
<protein>
    <submittedName>
        <fullName evidence="9">tRNA(fMet)-specific endonuclease VapC</fullName>
    </submittedName>
</protein>
<evidence type="ECO:0000256" key="2">
    <source>
        <dbReference type="ARBA" id="ARBA00022649"/>
    </source>
</evidence>
<dbReference type="Gene3D" id="3.40.50.1010">
    <property type="entry name" value="5'-nuclease"/>
    <property type="match status" value="1"/>
</dbReference>
<keyword evidence="5" id="KW-0378">Hydrolase</keyword>